<dbReference type="AlphaFoldDB" id="A0A8J6QTW5"/>
<proteinExistence type="predicted"/>
<reference evidence="1" key="1">
    <citation type="submission" date="2020-09" db="EMBL/GenBank/DDBJ databases">
        <title>Pelobacter alkaliphilus sp. nov., a novel anaerobic arsenate-reducing bacterium from terrestrial mud volcano.</title>
        <authorList>
            <person name="Khomyakova M.A."/>
            <person name="Merkel A.Y."/>
            <person name="Slobodkin A.I."/>
        </authorList>
    </citation>
    <scope>NUCLEOTIDE SEQUENCE</scope>
    <source>
        <strain evidence="1">M08fum</strain>
    </source>
</reference>
<sequence>MALEIGTAASLVNQDMTNNKTQAGFDVLTKTTEKTEQMQINEQQRLEIAEQTGKGLNLDVTA</sequence>
<evidence type="ECO:0000313" key="1">
    <source>
        <dbReference type="EMBL" id="MBD1399695.1"/>
    </source>
</evidence>
<gene>
    <name evidence="1" type="ORF">ICT70_03335</name>
</gene>
<comment type="caution">
    <text evidence="1">The sequence shown here is derived from an EMBL/GenBank/DDBJ whole genome shotgun (WGS) entry which is preliminary data.</text>
</comment>
<protein>
    <submittedName>
        <fullName evidence="1">Uncharacterized protein</fullName>
    </submittedName>
</protein>
<name>A0A8J6QTW5_9BACT</name>
<accession>A0A8J6QTW5</accession>
<keyword evidence="2" id="KW-1185">Reference proteome</keyword>
<dbReference type="RefSeq" id="WP_191153972.1">
    <property type="nucleotide sequence ID" value="NZ_JACWUN010000003.1"/>
</dbReference>
<dbReference type="Proteomes" id="UP000632828">
    <property type="component" value="Unassembled WGS sequence"/>
</dbReference>
<evidence type="ECO:0000313" key="2">
    <source>
        <dbReference type="Proteomes" id="UP000632828"/>
    </source>
</evidence>
<dbReference type="EMBL" id="JACWUN010000003">
    <property type="protein sequence ID" value="MBD1399695.1"/>
    <property type="molecule type" value="Genomic_DNA"/>
</dbReference>
<organism evidence="1 2">
    <name type="scientific">Pelovirga terrestris</name>
    <dbReference type="NCBI Taxonomy" id="2771352"/>
    <lineage>
        <taxon>Bacteria</taxon>
        <taxon>Pseudomonadati</taxon>
        <taxon>Thermodesulfobacteriota</taxon>
        <taxon>Desulfuromonadia</taxon>
        <taxon>Geobacterales</taxon>
        <taxon>Geobacteraceae</taxon>
        <taxon>Pelovirga</taxon>
    </lineage>
</organism>